<dbReference type="KEGG" id="orb:IPMB12_06925"/>
<reference evidence="1 2" key="1">
    <citation type="submission" date="2020-03" db="EMBL/GenBank/DDBJ databases">
        <title>Complete genome sequence of Orbus sp. IPMB12 (BCRC 80908).</title>
        <authorList>
            <person name="Lo W.-S."/>
            <person name="Chang T.-H."/>
            <person name="Kuo C.-H."/>
        </authorList>
    </citation>
    <scope>NUCLEOTIDE SEQUENCE [LARGE SCALE GENOMIC DNA]</scope>
    <source>
        <strain evidence="1 2">IPMB12</strain>
    </source>
</reference>
<organism evidence="1 2">
    <name type="scientific">Zophobihabitans entericus</name>
    <dbReference type="NCBI Taxonomy" id="1635327"/>
    <lineage>
        <taxon>Bacteria</taxon>
        <taxon>Pseudomonadati</taxon>
        <taxon>Pseudomonadota</taxon>
        <taxon>Gammaproteobacteria</taxon>
        <taxon>Orbales</taxon>
        <taxon>Orbaceae</taxon>
        <taxon>Zophobihabitans</taxon>
    </lineage>
</organism>
<name>A0A6G9ICY1_9GAMM</name>
<gene>
    <name evidence="1" type="ORF">IPMB12_06925</name>
</gene>
<dbReference type="Proteomes" id="UP000501168">
    <property type="component" value="Chromosome"/>
</dbReference>
<accession>A0A6G9ICY1</accession>
<evidence type="ECO:0000313" key="2">
    <source>
        <dbReference type="Proteomes" id="UP000501168"/>
    </source>
</evidence>
<evidence type="ECO:0000313" key="1">
    <source>
        <dbReference type="EMBL" id="QIQ21440.1"/>
    </source>
</evidence>
<proteinExistence type="predicted"/>
<dbReference type="InParanoid" id="A0A6G9ICY1"/>
<dbReference type="AlphaFoldDB" id="A0A6G9ICY1"/>
<sequence>MDELIDMLKKYKINACNKNDKLLLSNVDFLIKMANELNSLKFKNEIDRIIILPDVNTGYSEFRIMNQIIKTYGQNMKLKIVG</sequence>
<keyword evidence="2" id="KW-1185">Reference proteome</keyword>
<dbReference type="EMBL" id="CP050253">
    <property type="protein sequence ID" value="QIQ21440.1"/>
    <property type="molecule type" value="Genomic_DNA"/>
</dbReference>
<protein>
    <submittedName>
        <fullName evidence="1">Uncharacterized protein</fullName>
    </submittedName>
</protein>
<dbReference type="RefSeq" id="WP_166916256.1">
    <property type="nucleotide sequence ID" value="NZ_CP050253.1"/>
</dbReference>